<keyword evidence="3" id="KW-0732">Signal</keyword>
<proteinExistence type="inferred from homology"/>
<comment type="catalytic activity">
    <reaction evidence="1">
        <text>a phosphate monoester + H2O = an alcohol + phosphate</text>
        <dbReference type="Rhea" id="RHEA:15017"/>
        <dbReference type="ChEBI" id="CHEBI:15377"/>
        <dbReference type="ChEBI" id="CHEBI:30879"/>
        <dbReference type="ChEBI" id="CHEBI:43474"/>
        <dbReference type="ChEBI" id="CHEBI:67140"/>
        <dbReference type="EC" id="3.1.3.2"/>
    </reaction>
</comment>
<dbReference type="InterPro" id="IPR000560">
    <property type="entry name" value="His_Pase_clade-2"/>
</dbReference>
<dbReference type="CDD" id="cd07061">
    <property type="entry name" value="HP_HAP_like"/>
    <property type="match status" value="1"/>
</dbReference>
<reference evidence="4" key="1">
    <citation type="journal article" date="2014" name="Nat. Genet.">
        <title>Genome and transcriptome of the porcine whipworm Trichuris suis.</title>
        <authorList>
            <person name="Jex A.R."/>
            <person name="Nejsum P."/>
            <person name="Schwarz E.M."/>
            <person name="Hu L."/>
            <person name="Young N.D."/>
            <person name="Hall R.S."/>
            <person name="Korhonen P.K."/>
            <person name="Liao S."/>
            <person name="Thamsborg S."/>
            <person name="Xia J."/>
            <person name="Xu P."/>
            <person name="Wang S."/>
            <person name="Scheerlinck J.P."/>
            <person name="Hofmann A."/>
            <person name="Sternberg P.W."/>
            <person name="Wang J."/>
            <person name="Gasser R.B."/>
        </authorList>
    </citation>
    <scope>NUCLEOTIDE SEQUENCE [LARGE SCALE GENOMIC DNA]</scope>
    <source>
        <strain evidence="4">DCEP-RM93F</strain>
    </source>
</reference>
<evidence type="ECO:0000313" key="4">
    <source>
        <dbReference type="EMBL" id="KFD63549.1"/>
    </source>
</evidence>
<dbReference type="Proteomes" id="UP000030758">
    <property type="component" value="Unassembled WGS sequence"/>
</dbReference>
<gene>
    <name evidence="4" type="ORF">M514_01617</name>
</gene>
<protein>
    <recommendedName>
        <fullName evidence="5">Histidine acid phosphatase</fullName>
    </recommendedName>
</protein>
<feature type="signal peptide" evidence="3">
    <location>
        <begin position="1"/>
        <end position="20"/>
    </location>
</feature>
<dbReference type="InterPro" id="IPR050645">
    <property type="entry name" value="Histidine_acid_phosphatase"/>
</dbReference>
<name>A0A085N253_9BILA</name>
<comment type="similarity">
    <text evidence="2">Belongs to the histidine acid phosphatase family.</text>
</comment>
<accession>A0A085N253</accession>
<dbReference type="AlphaFoldDB" id="A0A085N253"/>
<dbReference type="GO" id="GO:0003993">
    <property type="term" value="F:acid phosphatase activity"/>
    <property type="evidence" value="ECO:0007669"/>
    <property type="project" value="UniProtKB-EC"/>
</dbReference>
<dbReference type="InterPro" id="IPR029033">
    <property type="entry name" value="His_PPase_superfam"/>
</dbReference>
<dbReference type="EMBL" id="KL367571">
    <property type="protein sequence ID" value="KFD63549.1"/>
    <property type="molecule type" value="Genomic_DNA"/>
</dbReference>
<dbReference type="PROSITE" id="PS00616">
    <property type="entry name" value="HIS_ACID_PHOSPHAT_1"/>
    <property type="match status" value="1"/>
</dbReference>
<evidence type="ECO:0000256" key="2">
    <source>
        <dbReference type="ARBA" id="ARBA00005375"/>
    </source>
</evidence>
<organism evidence="4">
    <name type="scientific">Trichuris suis</name>
    <name type="common">pig whipworm</name>
    <dbReference type="NCBI Taxonomy" id="68888"/>
    <lineage>
        <taxon>Eukaryota</taxon>
        <taxon>Metazoa</taxon>
        <taxon>Ecdysozoa</taxon>
        <taxon>Nematoda</taxon>
        <taxon>Enoplea</taxon>
        <taxon>Dorylaimia</taxon>
        <taxon>Trichinellida</taxon>
        <taxon>Trichuridae</taxon>
        <taxon>Trichuris</taxon>
    </lineage>
</organism>
<dbReference type="InterPro" id="IPR033379">
    <property type="entry name" value="Acid_Pase_AS"/>
</dbReference>
<dbReference type="SUPFAM" id="SSF53254">
    <property type="entry name" value="Phosphoglycerate mutase-like"/>
    <property type="match status" value="1"/>
</dbReference>
<evidence type="ECO:0000256" key="1">
    <source>
        <dbReference type="ARBA" id="ARBA00000032"/>
    </source>
</evidence>
<sequence>MDSWSIALLCLFLLFTGSLEYHTFAPIFPVKSPLFHFPEITNRDLRFVAAVWRHGSRAPLLDPFVKSPEDIKARWAVGMGELTQNGENEMVLLGRLLRRRYRAFFRSWTIDSLSVTSSAIPRAIKSAELVLKGMFPEIAADKDCTGGCLKIPIEVIPAENDTMLDLNYANCPYPYRPPLVSTVEIPGKEMLTKKHEKVLMQIAKIIKRKPKTMDTYGLHDALLSYRHHGSMKSLLPDWARSDDFYNALSKAISESKAAYVTCQEYRLLRGSNLFKRIADQLSEAAKTNESEPSLKFAGYSAHDFTLIALLVDWDFYIPALDPQFAACIMVELRKTRGQYFVQVLYKQGHYRGPFQVKIKDCDLNCPLEKFVELAEKFSSIDISNRCAQFEANNLRYVPTVH</sequence>
<evidence type="ECO:0000256" key="3">
    <source>
        <dbReference type="SAM" id="SignalP"/>
    </source>
</evidence>
<dbReference type="Gene3D" id="3.40.50.1240">
    <property type="entry name" value="Phosphoglycerate mutase-like"/>
    <property type="match status" value="1"/>
</dbReference>
<dbReference type="PANTHER" id="PTHR11567">
    <property type="entry name" value="ACID PHOSPHATASE-RELATED"/>
    <property type="match status" value="1"/>
</dbReference>
<dbReference type="Pfam" id="PF00328">
    <property type="entry name" value="His_Phos_2"/>
    <property type="match status" value="1"/>
</dbReference>
<evidence type="ECO:0008006" key="5">
    <source>
        <dbReference type="Google" id="ProtNLM"/>
    </source>
</evidence>
<dbReference type="PANTHER" id="PTHR11567:SF210">
    <property type="entry name" value="ACID PHOSPHATASE 5-RELATED"/>
    <property type="match status" value="1"/>
</dbReference>
<feature type="chain" id="PRO_5001795653" description="Histidine acid phosphatase" evidence="3">
    <location>
        <begin position="21"/>
        <end position="401"/>
    </location>
</feature>